<proteinExistence type="predicted"/>
<dbReference type="AlphaFoldDB" id="A0A7G3UBS5"/>
<evidence type="ECO:0000313" key="3">
    <source>
        <dbReference type="Proteomes" id="UP000005940"/>
    </source>
</evidence>
<dbReference type="EMBL" id="CP029159">
    <property type="protein sequence ID" value="QKM67428.1"/>
    <property type="molecule type" value="Genomic_DNA"/>
</dbReference>
<evidence type="ECO:0000313" key="2">
    <source>
        <dbReference type="EMBL" id="QKM67428.1"/>
    </source>
</evidence>
<feature type="region of interest" description="Disordered" evidence="1">
    <location>
        <begin position="13"/>
        <end position="64"/>
    </location>
</feature>
<protein>
    <submittedName>
        <fullName evidence="2">Uncharacterized protein</fullName>
    </submittedName>
</protein>
<reference evidence="2 3" key="1">
    <citation type="journal article" date="2012" name="J. Bacteriol.">
        <title>Draft genome of Streptomyces tsukubaensis NRRL 18488, the producer of the clinically important immunosuppressant tacrolimus (FK506).</title>
        <authorList>
            <person name="Barreiro C."/>
            <person name="Prieto C."/>
            <person name="Sola-Landa A."/>
            <person name="Solera E."/>
            <person name="Martinez-Castro M."/>
            <person name="Perez-Redondo R."/>
            <person name="Garcia-Estrada C."/>
            <person name="Aparicio J.F."/>
            <person name="Fernandez-Martinez L.T."/>
            <person name="Santos-Aberturas J."/>
            <person name="Salehi-Najafabadi Z."/>
            <person name="Rodriguez-Garcia A."/>
            <person name="Tauch A."/>
            <person name="Martin J.F."/>
        </authorList>
    </citation>
    <scope>NUCLEOTIDE SEQUENCE [LARGE SCALE GENOMIC DNA]</scope>
    <source>
        <strain evidence="3">DSM 42081 / NBRC 108919 / NRRL 18488 / 9993</strain>
    </source>
</reference>
<keyword evidence="3" id="KW-1185">Reference proteome</keyword>
<feature type="compositionally biased region" description="Low complexity" evidence="1">
    <location>
        <begin position="46"/>
        <end position="64"/>
    </location>
</feature>
<organism evidence="2 3">
    <name type="scientific">Streptomyces tsukubensis (strain DSM 42081 / NBRC 108919 / NRRL 18488 / 9993)</name>
    <dbReference type="NCBI Taxonomy" id="1114943"/>
    <lineage>
        <taxon>Bacteria</taxon>
        <taxon>Bacillati</taxon>
        <taxon>Actinomycetota</taxon>
        <taxon>Actinomycetes</taxon>
        <taxon>Kitasatosporales</taxon>
        <taxon>Streptomycetaceae</taxon>
        <taxon>Streptomyces</taxon>
    </lineage>
</organism>
<gene>
    <name evidence="2" type="ORF">STSU_009865</name>
</gene>
<evidence type="ECO:0000256" key="1">
    <source>
        <dbReference type="SAM" id="MobiDB-lite"/>
    </source>
</evidence>
<accession>A0A7G3UBS5</accession>
<dbReference type="Proteomes" id="UP000005940">
    <property type="component" value="Chromosome"/>
</dbReference>
<sequence>MPRPAEIARQVAERAQGFGQDGSDGEPTDGLHAPTFAGATPIPADARAPPRAAGLLRRAGRAPG</sequence>
<name>A0A7G3UBS5_STRT9</name>